<keyword evidence="3" id="KW-1185">Reference proteome</keyword>
<dbReference type="AlphaFoldDB" id="C7Z9Y9"/>
<dbReference type="RefSeq" id="XP_003045298.1">
    <property type="nucleotide sequence ID" value="XM_003045252.1"/>
</dbReference>
<organism evidence="2 3">
    <name type="scientific">Fusarium vanettenii (strain ATCC MYA-4622 / CBS 123669 / FGSC 9596 / NRRL 45880 / 77-13-4)</name>
    <name type="common">Fusarium solani subsp. pisi</name>
    <dbReference type="NCBI Taxonomy" id="660122"/>
    <lineage>
        <taxon>Eukaryota</taxon>
        <taxon>Fungi</taxon>
        <taxon>Dikarya</taxon>
        <taxon>Ascomycota</taxon>
        <taxon>Pezizomycotina</taxon>
        <taxon>Sordariomycetes</taxon>
        <taxon>Hypocreomycetidae</taxon>
        <taxon>Hypocreales</taxon>
        <taxon>Nectriaceae</taxon>
        <taxon>Fusarium</taxon>
        <taxon>Fusarium solani species complex</taxon>
        <taxon>Fusarium vanettenii</taxon>
    </lineage>
</organism>
<sequence length="137" mass="15078">MDGIMGKERAEEAVKRSLRRTAETHKHKHKHEAQAALGHTQTMAGKRKLPLTGCVEQNLPEIRACLQQQTTAPLLDPPPWEPVTWSAIDRREPVVGSAMEAILQLAAMGYYLGCNRVPSCRRGGGRWGPLDQGETGS</sequence>
<gene>
    <name evidence="2" type="ORF">NECHADRAFT_81917</name>
</gene>
<evidence type="ECO:0000256" key="1">
    <source>
        <dbReference type="SAM" id="MobiDB-lite"/>
    </source>
</evidence>
<evidence type="ECO:0000313" key="2">
    <source>
        <dbReference type="EMBL" id="EEU39585.1"/>
    </source>
</evidence>
<dbReference type="InParanoid" id="C7Z9Y9"/>
<accession>C7Z9Y9</accession>
<dbReference type="HOGENOM" id="CLU_1865643_0_0_1"/>
<reference evidence="2 3" key="1">
    <citation type="journal article" date="2009" name="PLoS Genet.">
        <title>The genome of Nectria haematococca: contribution of supernumerary chromosomes to gene expansion.</title>
        <authorList>
            <person name="Coleman J.J."/>
            <person name="Rounsley S.D."/>
            <person name="Rodriguez-Carres M."/>
            <person name="Kuo A."/>
            <person name="Wasmann C.C."/>
            <person name="Grimwood J."/>
            <person name="Schmutz J."/>
            <person name="Taga M."/>
            <person name="White G.J."/>
            <person name="Zhou S."/>
            <person name="Schwartz D.C."/>
            <person name="Freitag M."/>
            <person name="Ma L.J."/>
            <person name="Danchin E.G."/>
            <person name="Henrissat B."/>
            <person name="Coutinho P.M."/>
            <person name="Nelson D.R."/>
            <person name="Straney D."/>
            <person name="Napoli C.A."/>
            <person name="Barker B.M."/>
            <person name="Gribskov M."/>
            <person name="Rep M."/>
            <person name="Kroken S."/>
            <person name="Molnar I."/>
            <person name="Rensing C."/>
            <person name="Kennell J.C."/>
            <person name="Zamora J."/>
            <person name="Farman M.L."/>
            <person name="Selker E.U."/>
            <person name="Salamov A."/>
            <person name="Shapiro H."/>
            <person name="Pangilinan J."/>
            <person name="Lindquist E."/>
            <person name="Lamers C."/>
            <person name="Grigoriev I.V."/>
            <person name="Geiser D.M."/>
            <person name="Covert S.F."/>
            <person name="Temporini E."/>
            <person name="Vanetten H.D."/>
        </authorList>
    </citation>
    <scope>NUCLEOTIDE SEQUENCE [LARGE SCALE GENOMIC DNA]</scope>
    <source>
        <strain evidence="3">ATCC MYA-4622 / CBS 123669 / FGSC 9596 / NRRL 45880 / 77-13-4</strain>
    </source>
</reference>
<evidence type="ECO:0000313" key="3">
    <source>
        <dbReference type="Proteomes" id="UP000005206"/>
    </source>
</evidence>
<protein>
    <submittedName>
        <fullName evidence="2">Uncharacterized protein</fullName>
    </submittedName>
</protein>
<dbReference type="VEuPathDB" id="FungiDB:NECHADRAFT_81917"/>
<dbReference type="KEGG" id="nhe:NECHADRAFT_81917"/>
<dbReference type="EMBL" id="GG698912">
    <property type="protein sequence ID" value="EEU39585.1"/>
    <property type="molecule type" value="Genomic_DNA"/>
</dbReference>
<feature type="region of interest" description="Disordered" evidence="1">
    <location>
        <begin position="22"/>
        <end position="43"/>
    </location>
</feature>
<dbReference type="Proteomes" id="UP000005206">
    <property type="component" value="Chromosome 6"/>
</dbReference>
<name>C7Z9Y9_FUSV7</name>
<dbReference type="GeneID" id="9672253"/>
<proteinExistence type="predicted"/>